<comment type="caution">
    <text evidence="2">The sequence shown here is derived from an EMBL/GenBank/DDBJ whole genome shotgun (WGS) entry which is preliminary data.</text>
</comment>
<dbReference type="EMBL" id="LGKG01000137">
    <property type="protein sequence ID" value="KPC62641.1"/>
    <property type="molecule type" value="Genomic_DNA"/>
</dbReference>
<gene>
    <name evidence="2" type="ORF">ADL29_17990</name>
</gene>
<keyword evidence="3" id="KW-1185">Reference proteome</keyword>
<protein>
    <submittedName>
        <fullName evidence="2">Uncharacterized protein</fullName>
    </submittedName>
</protein>
<accession>A0A0N0GZC7</accession>
<name>A0A0N0GZC7_9ACTN</name>
<reference evidence="3" key="1">
    <citation type="submission" date="2015-07" db="EMBL/GenBank/DDBJ databases">
        <authorList>
            <person name="Ju K.-S."/>
            <person name="Doroghazi J.R."/>
            <person name="Metcalf W.W."/>
        </authorList>
    </citation>
    <scope>NUCLEOTIDE SEQUENCE [LARGE SCALE GENOMIC DNA]</scope>
    <source>
        <strain evidence="3">NRRL ISP-5002</strain>
    </source>
</reference>
<proteinExistence type="predicted"/>
<evidence type="ECO:0000313" key="2">
    <source>
        <dbReference type="EMBL" id="KPC62641.1"/>
    </source>
</evidence>
<feature type="region of interest" description="Disordered" evidence="1">
    <location>
        <begin position="207"/>
        <end position="231"/>
    </location>
</feature>
<dbReference type="PATRIC" id="fig|66876.3.peg.3933"/>
<evidence type="ECO:0000256" key="1">
    <source>
        <dbReference type="SAM" id="MobiDB-lite"/>
    </source>
</evidence>
<organism evidence="2 3">
    <name type="scientific">Streptomyces chattanoogensis</name>
    <dbReference type="NCBI Taxonomy" id="66876"/>
    <lineage>
        <taxon>Bacteria</taxon>
        <taxon>Bacillati</taxon>
        <taxon>Actinomycetota</taxon>
        <taxon>Actinomycetes</taxon>
        <taxon>Kitasatosporales</taxon>
        <taxon>Streptomycetaceae</taxon>
        <taxon>Streptomyces</taxon>
    </lineage>
</organism>
<dbReference type="AlphaFoldDB" id="A0A0N0GZC7"/>
<dbReference type="Proteomes" id="UP000037982">
    <property type="component" value="Unassembled WGS sequence"/>
</dbReference>
<evidence type="ECO:0000313" key="3">
    <source>
        <dbReference type="Proteomes" id="UP000037982"/>
    </source>
</evidence>
<dbReference type="RefSeq" id="WP_053924657.1">
    <property type="nucleotide sequence ID" value="NZ_LGKG01000137.1"/>
</dbReference>
<sequence>MPSKPPPPVTQAPTALDHRIEAAVGHGIDQLWEHRDRELLDGPRTRLVDAHHALVKAETSVTYFRVLLNRLSSGEFPVDKALFERIDRTVGQLEDAAADRDLCQTQVVAALEPIEAARRDKPPHGAPELPAPDLATLLAIAQGAKLHEHLLTQRLSVVTASGARVPYSQLQRLEEAGLVVRDTSHPVHAGQPVTLTDTGRTVLATPHSARPPATAPVLRPGAWPAPSHARR</sequence>